<gene>
    <name evidence="2" type="ORF">PXEA_LOCUS5473</name>
</gene>
<organism evidence="2 3">
    <name type="scientific">Protopolystoma xenopodis</name>
    <dbReference type="NCBI Taxonomy" id="117903"/>
    <lineage>
        <taxon>Eukaryota</taxon>
        <taxon>Metazoa</taxon>
        <taxon>Spiralia</taxon>
        <taxon>Lophotrochozoa</taxon>
        <taxon>Platyhelminthes</taxon>
        <taxon>Monogenea</taxon>
        <taxon>Polyopisthocotylea</taxon>
        <taxon>Polystomatidea</taxon>
        <taxon>Polystomatidae</taxon>
        <taxon>Protopolystoma</taxon>
    </lineage>
</organism>
<dbReference type="Proteomes" id="UP000784294">
    <property type="component" value="Unassembled WGS sequence"/>
</dbReference>
<dbReference type="Gene3D" id="2.30.30.40">
    <property type="entry name" value="SH3 Domains"/>
    <property type="match status" value="1"/>
</dbReference>
<reference evidence="2" key="1">
    <citation type="submission" date="2018-11" db="EMBL/GenBank/DDBJ databases">
        <authorList>
            <consortium name="Pathogen Informatics"/>
        </authorList>
    </citation>
    <scope>NUCLEOTIDE SEQUENCE</scope>
</reference>
<sequence length="117" mass="12999">MLRRMLPKARRIHPTLGTVMGAVGLIPSQRRVERRERVRLRHVNFDSNRSPTLGATASSTSEGPEDGQPTIGEARINQDTLGSNEVIGRQPANAGESHIYCPFAEIYWHSGQIPKKN</sequence>
<evidence type="ECO:0000313" key="2">
    <source>
        <dbReference type="EMBL" id="VEL12033.1"/>
    </source>
</evidence>
<accession>A0A3S5A4Y9</accession>
<dbReference type="EMBL" id="CAAALY010013582">
    <property type="protein sequence ID" value="VEL12033.1"/>
    <property type="molecule type" value="Genomic_DNA"/>
</dbReference>
<feature type="region of interest" description="Disordered" evidence="1">
    <location>
        <begin position="43"/>
        <end position="90"/>
    </location>
</feature>
<protein>
    <submittedName>
        <fullName evidence="2">Uncharacterized protein</fullName>
    </submittedName>
</protein>
<name>A0A3S5A4Y9_9PLAT</name>
<feature type="compositionally biased region" description="Polar residues" evidence="1">
    <location>
        <begin position="45"/>
        <end position="62"/>
    </location>
</feature>
<comment type="caution">
    <text evidence="2">The sequence shown here is derived from an EMBL/GenBank/DDBJ whole genome shotgun (WGS) entry which is preliminary data.</text>
</comment>
<evidence type="ECO:0000313" key="3">
    <source>
        <dbReference type="Proteomes" id="UP000784294"/>
    </source>
</evidence>
<keyword evidence="3" id="KW-1185">Reference proteome</keyword>
<proteinExistence type="predicted"/>
<dbReference type="AlphaFoldDB" id="A0A3S5A4Y9"/>
<evidence type="ECO:0000256" key="1">
    <source>
        <dbReference type="SAM" id="MobiDB-lite"/>
    </source>
</evidence>